<gene>
    <name evidence="1" type="ORF">AALG99_16650</name>
</gene>
<protein>
    <submittedName>
        <fullName evidence="1">Uncharacterized protein</fullName>
    </submittedName>
</protein>
<sequence length="109" mass="12004">MCRRRNNGETLSYDDMLRGRKVADTLGFGIFAEIIFEGDLRVCFNDGVNVRSFRQGDKIPGNYDNDHTCFFGLLDSAKPNLSAKAFLATKQRIPGLGNGVLQDSAGKAQ</sequence>
<comment type="caution">
    <text evidence="1">The sequence shown here is derived from an EMBL/GenBank/DDBJ whole genome shotgun (WGS) entry which is preliminary data.</text>
</comment>
<organism evidence="1 2">
    <name type="scientific">Anaerostipes hominis</name>
    <name type="common">ex Lee et al. 2021</name>
    <dbReference type="NCBI Taxonomy" id="2025494"/>
    <lineage>
        <taxon>Bacteria</taxon>
        <taxon>Bacillati</taxon>
        <taxon>Bacillota</taxon>
        <taxon>Clostridia</taxon>
        <taxon>Lachnospirales</taxon>
        <taxon>Lachnospiraceae</taxon>
        <taxon>Anaerostipes</taxon>
    </lineage>
</organism>
<accession>A0ABV4DLR5</accession>
<name>A0ABV4DLR5_9FIRM</name>
<evidence type="ECO:0000313" key="2">
    <source>
        <dbReference type="Proteomes" id="UP001565219"/>
    </source>
</evidence>
<proteinExistence type="predicted"/>
<dbReference type="RefSeq" id="WP_024726374.1">
    <property type="nucleotide sequence ID" value="NZ_JAQEVE010000036.1"/>
</dbReference>
<reference evidence="1 2" key="1">
    <citation type="submission" date="2024-03" db="EMBL/GenBank/DDBJ databases">
        <title>Mouse gut bacterial collection (mGBC) of GemPharmatech.</title>
        <authorList>
            <person name="He Y."/>
            <person name="Dong L."/>
            <person name="Wu D."/>
            <person name="Gao X."/>
            <person name="Lin Z."/>
        </authorList>
    </citation>
    <scope>NUCLEOTIDE SEQUENCE [LARGE SCALE GENOMIC DNA]</scope>
    <source>
        <strain evidence="1 2">32-10</strain>
    </source>
</reference>
<dbReference type="EMBL" id="JBCLTR010000037">
    <property type="protein sequence ID" value="MEY8635110.1"/>
    <property type="molecule type" value="Genomic_DNA"/>
</dbReference>
<dbReference type="Proteomes" id="UP001565219">
    <property type="component" value="Unassembled WGS sequence"/>
</dbReference>
<evidence type="ECO:0000313" key="1">
    <source>
        <dbReference type="EMBL" id="MEY8635110.1"/>
    </source>
</evidence>
<keyword evidence="2" id="KW-1185">Reference proteome</keyword>